<evidence type="ECO:0000256" key="4">
    <source>
        <dbReference type="ARBA" id="ARBA00022692"/>
    </source>
</evidence>
<dbReference type="PATRIC" id="fig|1120926.3.peg.1018"/>
<evidence type="ECO:0000256" key="7">
    <source>
        <dbReference type="ARBA" id="ARBA00023237"/>
    </source>
</evidence>
<dbReference type="InterPro" id="IPR005017">
    <property type="entry name" value="OMPP1/FadL/TodX"/>
</dbReference>
<dbReference type="GO" id="GO:0015483">
    <property type="term" value="F:long-chain fatty acid transporting porin activity"/>
    <property type="evidence" value="ECO:0007669"/>
    <property type="project" value="TreeGrafter"/>
</dbReference>
<dbReference type="HOGENOM" id="CLU_039022_1_0_6"/>
<dbReference type="SUPFAM" id="SSF56935">
    <property type="entry name" value="Porins"/>
    <property type="match status" value="1"/>
</dbReference>
<protein>
    <submittedName>
        <fullName evidence="8">Uncharacterized protein</fullName>
    </submittedName>
</protein>
<evidence type="ECO:0000256" key="6">
    <source>
        <dbReference type="ARBA" id="ARBA00023136"/>
    </source>
</evidence>
<keyword evidence="3" id="KW-1134">Transmembrane beta strand</keyword>
<evidence type="ECO:0000256" key="2">
    <source>
        <dbReference type="ARBA" id="ARBA00008163"/>
    </source>
</evidence>
<evidence type="ECO:0000313" key="8">
    <source>
        <dbReference type="EMBL" id="ENV34753.1"/>
    </source>
</evidence>
<keyword evidence="6" id="KW-0472">Membrane</keyword>
<dbReference type="Pfam" id="PF03349">
    <property type="entry name" value="Toluene_X"/>
    <property type="match status" value="1"/>
</dbReference>
<dbReference type="OrthoDB" id="6679728at2"/>
<proteinExistence type="inferred from homology"/>
<evidence type="ECO:0000256" key="5">
    <source>
        <dbReference type="ARBA" id="ARBA00022729"/>
    </source>
</evidence>
<dbReference type="AlphaFoldDB" id="N8ZSM9"/>
<comment type="subcellular location">
    <subcellularLocation>
        <location evidence="1">Cell outer membrane</location>
        <topology evidence="1">Multi-pass membrane protein</topology>
    </subcellularLocation>
</comment>
<dbReference type="Proteomes" id="UP000013117">
    <property type="component" value="Unassembled WGS sequence"/>
</dbReference>
<keyword evidence="9" id="KW-1185">Reference proteome</keyword>
<comment type="caution">
    <text evidence="8">The sequence shown here is derived from an EMBL/GenBank/DDBJ whole genome shotgun (WGS) entry which is preliminary data.</text>
</comment>
<dbReference type="EMBL" id="APPN01000052">
    <property type="protein sequence ID" value="ENV34753.1"/>
    <property type="molecule type" value="Genomic_DNA"/>
</dbReference>
<keyword evidence="7" id="KW-0998">Cell outer membrane</keyword>
<dbReference type="RefSeq" id="WP_004858463.1">
    <property type="nucleotide sequence ID" value="NZ_ASYY01000049.1"/>
</dbReference>
<dbReference type="PANTHER" id="PTHR35093:SF8">
    <property type="entry name" value="OUTER MEMBRANE PROTEIN NMB0088-RELATED"/>
    <property type="match status" value="1"/>
</dbReference>
<dbReference type="PANTHER" id="PTHR35093">
    <property type="entry name" value="OUTER MEMBRANE PROTEIN NMB0088-RELATED"/>
    <property type="match status" value="1"/>
</dbReference>
<name>N8ZSM9_9GAMM</name>
<evidence type="ECO:0000256" key="1">
    <source>
        <dbReference type="ARBA" id="ARBA00004571"/>
    </source>
</evidence>
<keyword evidence="4" id="KW-0812">Transmembrane</keyword>
<keyword evidence="5" id="KW-0732">Signal</keyword>
<dbReference type="eggNOG" id="COG2067">
    <property type="taxonomic scope" value="Bacteria"/>
</dbReference>
<dbReference type="Gene3D" id="2.40.160.60">
    <property type="entry name" value="Outer membrane protein transport protein (OMPP1/FadL/TodX)"/>
    <property type="match status" value="1"/>
</dbReference>
<dbReference type="GO" id="GO:0009279">
    <property type="term" value="C:cell outer membrane"/>
    <property type="evidence" value="ECO:0007669"/>
    <property type="project" value="UniProtKB-SubCell"/>
</dbReference>
<evidence type="ECO:0000313" key="9">
    <source>
        <dbReference type="Proteomes" id="UP000013117"/>
    </source>
</evidence>
<gene>
    <name evidence="8" type="ORF">F960_01061</name>
</gene>
<dbReference type="GeneID" id="84208472"/>
<evidence type="ECO:0000256" key="3">
    <source>
        <dbReference type="ARBA" id="ARBA00022452"/>
    </source>
</evidence>
<sequence>MNIKNWFIYSSIIFTSPYGNSAALDMSGQSVAAFLQEGNYAEATLLVLDTDIKGKVVETQNQQVLYEYSNNIKGNFLNYNFAIKVDLDPKWSFGIIYDKPFGVDAVYVDTQKYTPNHYEIDIDTQELSLLLGYKPTENSKIYAGPVYQTAQSNFDFSGGIYGLPMNYSANLKEDSSFGWLAGVMYKNPDIAFQTDLTYRSSVSHHLDTKEAFDFPIFFSVPWQVNGRTSFKMPQSVNFNLQTGFFYKTLFLFNVRWVDWTQFKIKPELYKSTLENVHALVPSANVDNNLYTFKKDQWSSMIGLAKQFNPKWSGMIYTGIDYGGTIADENTAKYNHFMGLAAQYNPAKNYFIGGSVAYINYKDSNKIDVDLLDSTIHTSTDYHGNYAMAYLLRMGYRF</sequence>
<reference evidence="8 9" key="1">
    <citation type="submission" date="2013-02" db="EMBL/GenBank/DDBJ databases">
        <title>The Genome Sequence of Acinetobacter gerneri CIP 107464.</title>
        <authorList>
            <consortium name="The Broad Institute Genome Sequencing Platform"/>
            <consortium name="The Broad Institute Genome Sequencing Center for Infectious Disease"/>
            <person name="Cerqueira G."/>
            <person name="Feldgarden M."/>
            <person name="Courvalin P."/>
            <person name="Perichon B."/>
            <person name="Grillot-Courvalin C."/>
            <person name="Clermont D."/>
            <person name="Rocha E."/>
            <person name="Yoon E.-J."/>
            <person name="Nemec A."/>
            <person name="Walker B."/>
            <person name="Young S.K."/>
            <person name="Zeng Q."/>
            <person name="Gargeya S."/>
            <person name="Fitzgerald M."/>
            <person name="Haas B."/>
            <person name="Abouelleil A."/>
            <person name="Alvarado L."/>
            <person name="Arachchi H.M."/>
            <person name="Berlin A.M."/>
            <person name="Chapman S.B."/>
            <person name="Dewar J."/>
            <person name="Goldberg J."/>
            <person name="Griggs A."/>
            <person name="Gujja S."/>
            <person name="Hansen M."/>
            <person name="Howarth C."/>
            <person name="Imamovic A."/>
            <person name="Larimer J."/>
            <person name="McCowan C."/>
            <person name="Murphy C."/>
            <person name="Neiman D."/>
            <person name="Pearson M."/>
            <person name="Priest M."/>
            <person name="Roberts A."/>
            <person name="Saif S."/>
            <person name="Shea T."/>
            <person name="Sisk P."/>
            <person name="Sykes S."/>
            <person name="Wortman J."/>
            <person name="Nusbaum C."/>
            <person name="Birren B."/>
        </authorList>
    </citation>
    <scope>NUCLEOTIDE SEQUENCE [LARGE SCALE GENOMIC DNA]</scope>
    <source>
        <strain evidence="8 9">CIP 107464</strain>
    </source>
</reference>
<comment type="similarity">
    <text evidence="2">Belongs to the OmpP1/FadL family.</text>
</comment>
<accession>N8ZSM9</accession>
<dbReference type="STRING" id="202952.GCA_000747725_00758"/>
<organism evidence="8 9">
    <name type="scientific">Acinetobacter gerneri DSM 14967 = CIP 107464 = MTCC 9824</name>
    <dbReference type="NCBI Taxonomy" id="1120926"/>
    <lineage>
        <taxon>Bacteria</taxon>
        <taxon>Pseudomonadati</taxon>
        <taxon>Pseudomonadota</taxon>
        <taxon>Gammaproteobacteria</taxon>
        <taxon>Moraxellales</taxon>
        <taxon>Moraxellaceae</taxon>
        <taxon>Acinetobacter</taxon>
    </lineage>
</organism>